<accession>A0A199VMJ9</accession>
<comment type="subcellular location">
    <subcellularLocation>
        <location evidence="1">Cytoplasm</location>
    </subcellularLocation>
</comment>
<protein>
    <recommendedName>
        <fullName evidence="4">WW domain-containing protein</fullName>
    </recommendedName>
</protein>
<dbReference type="PANTHER" id="PTHR14791">
    <property type="entry name" value="BOMB/KIRA PROTEINS"/>
    <property type="match status" value="1"/>
</dbReference>
<dbReference type="EMBL" id="LSRQ01001332">
    <property type="protein sequence ID" value="OAY78228.1"/>
    <property type="molecule type" value="Genomic_DNA"/>
</dbReference>
<sequence length="208" mass="23445">MVSLQTTLSSEEKRSCCSFDKPVPKKRKWEDEEESDSDFFANEFANEPRSKQAKAEETTKVDIELHLDSPLPLEWQRCLDIKSGQMYFYNTRTHKRTSKDPRESPEEAAPSGPSLDLELNLACEPAKPSRTDKNPKAAQNQPKLPAPPPPWADGDHREMVAAVCMRCHMLVMMCKSTLSCPNCKFVHPPSHNSQGSSLNKPGFKLLCL</sequence>
<proteinExistence type="predicted"/>
<dbReference type="InterPro" id="IPR051105">
    <property type="entry name" value="WWC/KIBRA_Hippo_Reg"/>
</dbReference>
<keyword evidence="2" id="KW-0963">Cytoplasm</keyword>
<feature type="compositionally biased region" description="Basic and acidic residues" evidence="3">
    <location>
        <begin position="46"/>
        <end position="58"/>
    </location>
</feature>
<dbReference type="InterPro" id="IPR036020">
    <property type="entry name" value="WW_dom_sf"/>
</dbReference>
<feature type="domain" description="WW" evidence="4">
    <location>
        <begin position="69"/>
        <end position="103"/>
    </location>
</feature>
<evidence type="ECO:0000259" key="4">
    <source>
        <dbReference type="PROSITE" id="PS50020"/>
    </source>
</evidence>
<comment type="caution">
    <text evidence="5">The sequence shown here is derived from an EMBL/GenBank/DDBJ whole genome shotgun (WGS) entry which is preliminary data.</text>
</comment>
<gene>
    <name evidence="5" type="ORF">ACMD2_02658</name>
</gene>
<evidence type="ECO:0000256" key="3">
    <source>
        <dbReference type="SAM" id="MobiDB-lite"/>
    </source>
</evidence>
<dbReference type="GO" id="GO:0005737">
    <property type="term" value="C:cytoplasm"/>
    <property type="evidence" value="ECO:0007669"/>
    <property type="project" value="UniProtKB-SubCell"/>
</dbReference>
<dbReference type="Gene3D" id="2.20.70.10">
    <property type="match status" value="1"/>
</dbReference>
<name>A0A199VMJ9_ANACO</name>
<dbReference type="PANTHER" id="PTHR14791:SF42">
    <property type="entry name" value="F16L1.2 PROTEIN"/>
    <property type="match status" value="1"/>
</dbReference>
<feature type="region of interest" description="Disordered" evidence="3">
    <location>
        <begin position="1"/>
        <end position="58"/>
    </location>
</feature>
<dbReference type="SUPFAM" id="SSF51045">
    <property type="entry name" value="WW domain"/>
    <property type="match status" value="1"/>
</dbReference>
<evidence type="ECO:0000256" key="1">
    <source>
        <dbReference type="ARBA" id="ARBA00004496"/>
    </source>
</evidence>
<reference evidence="5 6" key="1">
    <citation type="journal article" date="2016" name="DNA Res.">
        <title>The draft genome of MD-2 pineapple using hybrid error correction of long reads.</title>
        <authorList>
            <person name="Redwan R.M."/>
            <person name="Saidin A."/>
            <person name="Kumar S.V."/>
        </authorList>
    </citation>
    <scope>NUCLEOTIDE SEQUENCE [LARGE SCALE GENOMIC DNA]</scope>
    <source>
        <strain evidence="6">cv. MD2</strain>
        <tissue evidence="5">Leaf</tissue>
    </source>
</reference>
<dbReference type="InterPro" id="IPR001202">
    <property type="entry name" value="WW_dom"/>
</dbReference>
<evidence type="ECO:0000256" key="2">
    <source>
        <dbReference type="ARBA" id="ARBA00022490"/>
    </source>
</evidence>
<feature type="region of interest" description="Disordered" evidence="3">
    <location>
        <begin position="92"/>
        <end position="153"/>
    </location>
</feature>
<dbReference type="STRING" id="4615.A0A199VMJ9"/>
<dbReference type="AlphaFoldDB" id="A0A199VMJ9"/>
<evidence type="ECO:0000313" key="5">
    <source>
        <dbReference type="EMBL" id="OAY78228.1"/>
    </source>
</evidence>
<dbReference type="Proteomes" id="UP000092600">
    <property type="component" value="Unassembled WGS sequence"/>
</dbReference>
<dbReference type="PROSITE" id="PS50020">
    <property type="entry name" value="WW_DOMAIN_2"/>
    <property type="match status" value="1"/>
</dbReference>
<organism evidence="5 6">
    <name type="scientific">Ananas comosus</name>
    <name type="common">Pineapple</name>
    <name type="synonym">Ananas ananas</name>
    <dbReference type="NCBI Taxonomy" id="4615"/>
    <lineage>
        <taxon>Eukaryota</taxon>
        <taxon>Viridiplantae</taxon>
        <taxon>Streptophyta</taxon>
        <taxon>Embryophyta</taxon>
        <taxon>Tracheophyta</taxon>
        <taxon>Spermatophyta</taxon>
        <taxon>Magnoliopsida</taxon>
        <taxon>Liliopsida</taxon>
        <taxon>Poales</taxon>
        <taxon>Bromeliaceae</taxon>
        <taxon>Bromelioideae</taxon>
        <taxon>Ananas</taxon>
    </lineage>
</organism>
<evidence type="ECO:0000313" key="6">
    <source>
        <dbReference type="Proteomes" id="UP000092600"/>
    </source>
</evidence>